<evidence type="ECO:0000256" key="2">
    <source>
        <dbReference type="ARBA" id="ARBA00023125"/>
    </source>
</evidence>
<protein>
    <submittedName>
        <fullName evidence="5">Predicted ATPase</fullName>
    </submittedName>
</protein>
<dbReference type="Gene3D" id="1.25.40.10">
    <property type="entry name" value="Tetratricopeptide repeat domain"/>
    <property type="match status" value="2"/>
</dbReference>
<feature type="domain" description="OmpR/PhoB-type" evidence="4">
    <location>
        <begin position="1"/>
        <end position="94"/>
    </location>
</feature>
<dbReference type="Gene3D" id="3.40.50.300">
    <property type="entry name" value="P-loop containing nucleotide triphosphate hydrolases"/>
    <property type="match status" value="1"/>
</dbReference>
<dbReference type="PROSITE" id="PS51755">
    <property type="entry name" value="OMPR_PHOB"/>
    <property type="match status" value="1"/>
</dbReference>
<evidence type="ECO:0000259" key="4">
    <source>
        <dbReference type="PROSITE" id="PS51755"/>
    </source>
</evidence>
<keyword evidence="2 3" id="KW-0238">DNA-binding</keyword>
<dbReference type="AlphaFoldDB" id="A0A1M5IFS1"/>
<dbReference type="Gene3D" id="1.10.10.10">
    <property type="entry name" value="Winged helix-like DNA-binding domain superfamily/Winged helix DNA-binding domain"/>
    <property type="match status" value="1"/>
</dbReference>
<feature type="DNA-binding region" description="OmpR/PhoB-type" evidence="3">
    <location>
        <begin position="1"/>
        <end position="94"/>
    </location>
</feature>
<evidence type="ECO:0000313" key="5">
    <source>
        <dbReference type="EMBL" id="SHG27076.1"/>
    </source>
</evidence>
<dbReference type="CDD" id="cd15831">
    <property type="entry name" value="BTAD"/>
    <property type="match status" value="1"/>
</dbReference>
<organism evidence="5 6">
    <name type="scientific">Streptoalloteichus hindustanus</name>
    <dbReference type="NCBI Taxonomy" id="2017"/>
    <lineage>
        <taxon>Bacteria</taxon>
        <taxon>Bacillati</taxon>
        <taxon>Actinomycetota</taxon>
        <taxon>Actinomycetes</taxon>
        <taxon>Pseudonocardiales</taxon>
        <taxon>Pseudonocardiaceae</taxon>
        <taxon>Streptoalloteichus</taxon>
    </lineage>
</organism>
<dbReference type="SUPFAM" id="SSF46894">
    <property type="entry name" value="C-terminal effector domain of the bipartite response regulators"/>
    <property type="match status" value="1"/>
</dbReference>
<dbReference type="InterPro" id="IPR005158">
    <property type="entry name" value="BTAD"/>
</dbReference>
<dbReference type="InterPro" id="IPR001867">
    <property type="entry name" value="OmpR/PhoB-type_DNA-bd"/>
</dbReference>
<keyword evidence="6" id="KW-1185">Reference proteome</keyword>
<dbReference type="InterPro" id="IPR036388">
    <property type="entry name" value="WH-like_DNA-bd_sf"/>
</dbReference>
<evidence type="ECO:0000256" key="3">
    <source>
        <dbReference type="PROSITE-ProRule" id="PRU01091"/>
    </source>
</evidence>
<dbReference type="InterPro" id="IPR027417">
    <property type="entry name" value="P-loop_NTPase"/>
</dbReference>
<dbReference type="SMART" id="SM01043">
    <property type="entry name" value="BTAD"/>
    <property type="match status" value="1"/>
</dbReference>
<dbReference type="InterPro" id="IPR016032">
    <property type="entry name" value="Sig_transdc_resp-reg_C-effctor"/>
</dbReference>
<dbReference type="EMBL" id="FQVN01000007">
    <property type="protein sequence ID" value="SHG27076.1"/>
    <property type="molecule type" value="Genomic_DNA"/>
</dbReference>
<evidence type="ECO:0000256" key="1">
    <source>
        <dbReference type="ARBA" id="ARBA00005820"/>
    </source>
</evidence>
<dbReference type="GO" id="GO:0003677">
    <property type="term" value="F:DNA binding"/>
    <property type="evidence" value="ECO:0007669"/>
    <property type="project" value="UniProtKB-UniRule"/>
</dbReference>
<dbReference type="SUPFAM" id="SSF52540">
    <property type="entry name" value="P-loop containing nucleoside triphosphate hydrolases"/>
    <property type="match status" value="1"/>
</dbReference>
<accession>A0A1M5IFS1</accession>
<dbReference type="SMART" id="SM00862">
    <property type="entry name" value="Trans_reg_C"/>
    <property type="match status" value="1"/>
</dbReference>
<comment type="similarity">
    <text evidence="1">Belongs to the AfsR/DnrI/RedD regulatory family.</text>
</comment>
<dbReference type="InterPro" id="IPR011990">
    <property type="entry name" value="TPR-like_helical_dom_sf"/>
</dbReference>
<dbReference type="STRING" id="2017.SAMN05444320_107262"/>
<dbReference type="Proteomes" id="UP000184501">
    <property type="component" value="Unassembled WGS sequence"/>
</dbReference>
<evidence type="ECO:0000313" key="6">
    <source>
        <dbReference type="Proteomes" id="UP000184501"/>
    </source>
</evidence>
<sequence>MTAVRVEVLGPVRVLGDDGGVVEVGGVRLRMLLGRLALSAGKVVSSDALVEDIWGAEPSPGAANTLYALVHRLRRALPEAGVVESQAVGYRLALPADNVDAHRFEVLAARGRRELAAGEPERAAATLADALALWHGPAFSDVLAAPYAGRAGVRLEEMRAAAREDRFDAELRLGRHVEVLPDLEGAAADNPLRERLAGLRMRALCAAGRQSEAFAVYEDIRSRLADELGVDPSAELRQTHMAVLRGELDRPATRTGAAPGRLPSWLTSFVGRADELKSLAELLATARLVTLVGPGGVGKTRLAVEAASRHRAHRGGRLWLVPLAGVESPSGVAEAILGTLSAGAGQAAGGGTADPLDRVAELVGGEEAVLVLDNCEHVVAEVARVSHRLLEARPRLTVLATSRESLEVMGEAVCRLGPLDVPTEGADLTSVAGSAAVRLFLDRATAVQPGFRLDESTVDSTVDVVRRLDGLPLAVELAAARLRSMSIGQIARRLDDRFRLLSAGNRAAQPRQRTLRAVIEWSWELLTDRERVLARRLAIFPAPAVVDAVEAVCADERLLAPGDVVYVLGSLVDKSFVEPSGDGYRMLETIRAFAADELSRAGEREAVRDRFTRHYAALAAEHEPLTRSRDQPTSLMVIAAEHDNLVFALRSALDGRDPVTAVRLLGLLHWYWYVVRYDARVESFIAETLTFGDALPADARAAFTAIHALIGDGAPTTDVERVRALIADCSDTGALERYPMVLMATLPVAHQMGLDDLVEAEIARVRGRPDAWARACMSLLEARIAGHRGDWAGLTRARERAVREFAETGDQPWTAVSLAVMAEVHTIRGDHEAGVADLRRGIELAAGCGSQDEVPFLVGLATLRMRAGDLDGAARDIDAAEHLTRARGLRYMEVEVLRGRAEIHRRRGDFARAEQVLDVLATLVDQLPFPGKECWLAPARMRLRLATGDAPAARALLPIAITAAQGEGDPAPAAQLLARLLFLESDFPGAATALGMSQALRGAFDHGDPELRELVAELTRRLGQRDYDAAYQAGAGLARPDALARLEALREPALLGAPVPVRDM</sequence>
<dbReference type="PANTHER" id="PTHR47691">
    <property type="entry name" value="REGULATOR-RELATED"/>
    <property type="match status" value="1"/>
</dbReference>
<name>A0A1M5IFS1_STRHI</name>
<dbReference type="GO" id="GO:0000160">
    <property type="term" value="P:phosphorelay signal transduction system"/>
    <property type="evidence" value="ECO:0007669"/>
    <property type="project" value="InterPro"/>
</dbReference>
<reference evidence="5 6" key="1">
    <citation type="submission" date="2016-11" db="EMBL/GenBank/DDBJ databases">
        <authorList>
            <person name="Jaros S."/>
            <person name="Januszkiewicz K."/>
            <person name="Wedrychowicz H."/>
        </authorList>
    </citation>
    <scope>NUCLEOTIDE SEQUENCE [LARGE SCALE GENOMIC DNA]</scope>
    <source>
        <strain evidence="5 6">DSM 44523</strain>
    </source>
</reference>
<dbReference type="PANTHER" id="PTHR47691:SF3">
    <property type="entry name" value="HTH-TYPE TRANSCRIPTIONAL REGULATOR RV0890C-RELATED"/>
    <property type="match status" value="1"/>
</dbReference>
<dbReference type="Pfam" id="PF03704">
    <property type="entry name" value="BTAD"/>
    <property type="match status" value="1"/>
</dbReference>
<dbReference type="SUPFAM" id="SSF48452">
    <property type="entry name" value="TPR-like"/>
    <property type="match status" value="2"/>
</dbReference>
<dbReference type="GO" id="GO:0006355">
    <property type="term" value="P:regulation of DNA-templated transcription"/>
    <property type="evidence" value="ECO:0007669"/>
    <property type="project" value="InterPro"/>
</dbReference>
<dbReference type="Pfam" id="PF00486">
    <property type="entry name" value="Trans_reg_C"/>
    <property type="match status" value="1"/>
</dbReference>
<proteinExistence type="inferred from homology"/>
<dbReference type="PRINTS" id="PR00364">
    <property type="entry name" value="DISEASERSIST"/>
</dbReference>
<gene>
    <name evidence="5" type="ORF">SAMN05444320_107262</name>
</gene>